<keyword evidence="3" id="KW-0645">Protease</keyword>
<feature type="transmembrane region" description="Helical" evidence="1">
    <location>
        <begin position="34"/>
        <end position="51"/>
    </location>
</feature>
<keyword evidence="3" id="KW-0482">Metalloprotease</keyword>
<name>A0A4R5CU47_9FLAO</name>
<comment type="caution">
    <text evidence="3">The sequence shown here is derived from an EMBL/GenBank/DDBJ whole genome shotgun (WGS) entry which is preliminary data.</text>
</comment>
<sequence>MAYLSVALAALGEELFFRGYLLQYALDTKEENNLIKNIFFSTLASFLFSIAHMRFDLFIYQYFFFSLICSLIFIKCKNIGYTVSFHFFLQYYGNYKS</sequence>
<dbReference type="Proteomes" id="UP000294644">
    <property type="component" value="Unassembled WGS sequence"/>
</dbReference>
<protein>
    <submittedName>
        <fullName evidence="3">CPBP family intramembrane metalloprotease</fullName>
    </submittedName>
</protein>
<evidence type="ECO:0000259" key="2">
    <source>
        <dbReference type="Pfam" id="PF02517"/>
    </source>
</evidence>
<feature type="domain" description="CAAX prenyl protease 2/Lysostaphin resistance protein A-like" evidence="2">
    <location>
        <begin position="3"/>
        <end position="90"/>
    </location>
</feature>
<evidence type="ECO:0000256" key="1">
    <source>
        <dbReference type="SAM" id="Phobius"/>
    </source>
</evidence>
<dbReference type="Pfam" id="PF02517">
    <property type="entry name" value="Rce1-like"/>
    <property type="match status" value="1"/>
</dbReference>
<keyword evidence="1" id="KW-0472">Membrane</keyword>
<keyword evidence="1" id="KW-0812">Transmembrane</keyword>
<proteinExistence type="predicted"/>
<evidence type="ECO:0000313" key="4">
    <source>
        <dbReference type="Proteomes" id="UP000294644"/>
    </source>
</evidence>
<reference evidence="3 4" key="1">
    <citation type="submission" date="2019-03" db="EMBL/GenBank/DDBJ databases">
        <title>Flavobacterium LB-D12 sp. nov., isolated from arctic soil.</title>
        <authorList>
            <person name="Chaudhary D.K."/>
        </authorList>
    </citation>
    <scope>NUCLEOTIDE SEQUENCE [LARGE SCALE GENOMIC DNA]</scope>
    <source>
        <strain evidence="3 4">LB-D12</strain>
    </source>
</reference>
<dbReference type="GO" id="GO:0080120">
    <property type="term" value="P:CAAX-box protein maturation"/>
    <property type="evidence" value="ECO:0007669"/>
    <property type="project" value="UniProtKB-ARBA"/>
</dbReference>
<evidence type="ECO:0000313" key="3">
    <source>
        <dbReference type="EMBL" id="TDE04192.1"/>
    </source>
</evidence>
<gene>
    <name evidence="3" type="ORF">E0F91_09015</name>
</gene>
<dbReference type="GO" id="GO:0008237">
    <property type="term" value="F:metallopeptidase activity"/>
    <property type="evidence" value="ECO:0007669"/>
    <property type="project" value="UniProtKB-KW"/>
</dbReference>
<keyword evidence="4" id="KW-1185">Reference proteome</keyword>
<dbReference type="EMBL" id="SMFN01000009">
    <property type="protein sequence ID" value="TDE04192.1"/>
    <property type="molecule type" value="Genomic_DNA"/>
</dbReference>
<dbReference type="RefSeq" id="WP_132066151.1">
    <property type="nucleotide sequence ID" value="NZ_SMFN01000009.1"/>
</dbReference>
<dbReference type="InterPro" id="IPR003675">
    <property type="entry name" value="Rce1/LyrA-like_dom"/>
</dbReference>
<keyword evidence="1" id="KW-1133">Transmembrane helix</keyword>
<dbReference type="GO" id="GO:0004175">
    <property type="term" value="F:endopeptidase activity"/>
    <property type="evidence" value="ECO:0007669"/>
    <property type="project" value="UniProtKB-ARBA"/>
</dbReference>
<feature type="transmembrane region" description="Helical" evidence="1">
    <location>
        <begin position="57"/>
        <end position="74"/>
    </location>
</feature>
<dbReference type="AlphaFoldDB" id="A0A4R5CU47"/>
<keyword evidence="3" id="KW-0378">Hydrolase</keyword>
<organism evidence="3 4">
    <name type="scientific">Flavobacterium sandaracinum</name>
    <dbReference type="NCBI Taxonomy" id="2541733"/>
    <lineage>
        <taxon>Bacteria</taxon>
        <taxon>Pseudomonadati</taxon>
        <taxon>Bacteroidota</taxon>
        <taxon>Flavobacteriia</taxon>
        <taxon>Flavobacteriales</taxon>
        <taxon>Flavobacteriaceae</taxon>
        <taxon>Flavobacterium</taxon>
    </lineage>
</organism>
<dbReference type="GO" id="GO:0006508">
    <property type="term" value="P:proteolysis"/>
    <property type="evidence" value="ECO:0007669"/>
    <property type="project" value="UniProtKB-KW"/>
</dbReference>
<accession>A0A4R5CU47</accession>